<gene>
    <name evidence="6" type="ORF">A3D45_01440</name>
</gene>
<name>A0A1F5SAE4_9BACT</name>
<sequence>MGRPNDAFNLMRQLGVGISNDNLKKIKIANENLIGQDSDNDGLSDMAEDSIGTDKNNKDSDGDGYNDKDEIMGDYNPSGSGKLILDNNFAKSQSGKILLQVEKHGEAWYINPGNHQRYFLGRPGDAFNLMRKLGLGITNNDLDKITQAEITSGTFKYTKDEVKYIVDCGYEGCFEKKFISCEPSTMQGDTDSLFGAVEYKIIGKGTADCNITFKYTKYPDPSWINKEMTCGFDNKISFQDASTKVFSGVTTGAVVCTGSLYSILYAGGQSTGDNLWLIYDKMTLALKDKNVVDFNAVSYVQVTSAEESQFTSLAPFLYEQSANINKDSYVNKWQDDKQAIYSTNSMKRDDASFYGYKQGSVMFIKNDGSWKILLDSPERGWNHTKTNTNLTAVQIEKELQDMMLDSDKDGLTNMEEVCGGAHQYDSKCIKTDPNKRDTNGNWWWDGIEANMK</sequence>
<dbReference type="InterPro" id="IPR059100">
    <property type="entry name" value="TSP3_bac"/>
</dbReference>
<evidence type="ECO:0000313" key="6">
    <source>
        <dbReference type="EMBL" id="OGF23433.1"/>
    </source>
</evidence>
<dbReference type="Proteomes" id="UP000176877">
    <property type="component" value="Unassembled WGS sequence"/>
</dbReference>
<reference evidence="6 7" key="1">
    <citation type="journal article" date="2016" name="Nat. Commun.">
        <title>Thousands of microbial genomes shed light on interconnected biogeochemical processes in an aquifer system.</title>
        <authorList>
            <person name="Anantharaman K."/>
            <person name="Brown C.T."/>
            <person name="Hug L.A."/>
            <person name="Sharon I."/>
            <person name="Castelle C.J."/>
            <person name="Probst A.J."/>
            <person name="Thomas B.C."/>
            <person name="Singh A."/>
            <person name="Wilkins M.J."/>
            <person name="Karaoz U."/>
            <person name="Brodie E.L."/>
            <person name="Williams K.H."/>
            <person name="Hubbard S.S."/>
            <person name="Banfield J.F."/>
        </authorList>
    </citation>
    <scope>NUCLEOTIDE SEQUENCE [LARGE SCALE GENOMIC DNA]</scope>
</reference>
<accession>A0A1F5SAE4</accession>
<comment type="caution">
    <text evidence="6">The sequence shown here is derived from an EMBL/GenBank/DDBJ whole genome shotgun (WGS) entry which is preliminary data.</text>
</comment>
<evidence type="ECO:0000256" key="2">
    <source>
        <dbReference type="ARBA" id="ARBA00022525"/>
    </source>
</evidence>
<evidence type="ECO:0000256" key="4">
    <source>
        <dbReference type="ARBA" id="ARBA00022837"/>
    </source>
</evidence>
<feature type="region of interest" description="Disordered" evidence="5">
    <location>
        <begin position="37"/>
        <end position="72"/>
    </location>
</feature>
<organism evidence="6 7">
    <name type="scientific">Candidatus Falkowbacteria bacterium RIFCSPHIGHO2_02_FULL_42_9</name>
    <dbReference type="NCBI Taxonomy" id="1797986"/>
    <lineage>
        <taxon>Bacteria</taxon>
        <taxon>Candidatus Falkowiibacteriota</taxon>
    </lineage>
</organism>
<dbReference type="EMBL" id="MFFT01000010">
    <property type="protein sequence ID" value="OGF23433.1"/>
    <property type="molecule type" value="Genomic_DNA"/>
</dbReference>
<evidence type="ECO:0000256" key="3">
    <source>
        <dbReference type="ARBA" id="ARBA00022729"/>
    </source>
</evidence>
<keyword evidence="3" id="KW-0732">Signal</keyword>
<proteinExistence type="predicted"/>
<keyword evidence="2" id="KW-0964">Secreted</keyword>
<keyword evidence="4" id="KW-0106">Calcium</keyword>
<feature type="compositionally biased region" description="Acidic residues" evidence="5">
    <location>
        <begin position="38"/>
        <end position="48"/>
    </location>
</feature>
<dbReference type="AlphaFoldDB" id="A0A1F5SAE4"/>
<dbReference type="Pfam" id="PF18884">
    <property type="entry name" value="TSP3_bac"/>
    <property type="match status" value="2"/>
</dbReference>
<evidence type="ECO:0000313" key="7">
    <source>
        <dbReference type="Proteomes" id="UP000176877"/>
    </source>
</evidence>
<feature type="compositionally biased region" description="Basic and acidic residues" evidence="5">
    <location>
        <begin position="55"/>
        <end position="71"/>
    </location>
</feature>
<protein>
    <submittedName>
        <fullName evidence="6">Uncharacterized protein</fullName>
    </submittedName>
</protein>
<evidence type="ECO:0000256" key="5">
    <source>
        <dbReference type="SAM" id="MobiDB-lite"/>
    </source>
</evidence>
<comment type="subcellular location">
    <subcellularLocation>
        <location evidence="1">Secreted</location>
    </subcellularLocation>
</comment>
<evidence type="ECO:0000256" key="1">
    <source>
        <dbReference type="ARBA" id="ARBA00004613"/>
    </source>
</evidence>